<dbReference type="EMBL" id="CP091511">
    <property type="protein sequence ID" value="UOO88568.1"/>
    <property type="molecule type" value="Genomic_DNA"/>
</dbReference>
<protein>
    <submittedName>
        <fullName evidence="2">Uncharacterized protein</fullName>
    </submittedName>
</protein>
<gene>
    <name evidence="2" type="ORF">LVJ82_14000</name>
</gene>
<evidence type="ECO:0000313" key="2">
    <source>
        <dbReference type="EMBL" id="UOO88568.1"/>
    </source>
</evidence>
<keyword evidence="1" id="KW-0472">Membrane</keyword>
<feature type="transmembrane region" description="Helical" evidence="1">
    <location>
        <begin position="157"/>
        <end position="175"/>
    </location>
</feature>
<feature type="transmembrane region" description="Helical" evidence="1">
    <location>
        <begin position="120"/>
        <end position="136"/>
    </location>
</feature>
<name>A0ABY4DYG0_9NEIS</name>
<keyword evidence="3" id="KW-1185">Reference proteome</keyword>
<keyword evidence="1" id="KW-1133">Transmembrane helix</keyword>
<evidence type="ECO:0000313" key="3">
    <source>
        <dbReference type="Proteomes" id="UP000832011"/>
    </source>
</evidence>
<accession>A0ABY4DYG0</accession>
<dbReference type="RefSeq" id="WP_147645459.1">
    <property type="nucleotide sequence ID" value="NZ_CABKVG010000010.1"/>
</dbReference>
<feature type="transmembrane region" description="Helical" evidence="1">
    <location>
        <begin position="39"/>
        <end position="60"/>
    </location>
</feature>
<proteinExistence type="predicted"/>
<feature type="transmembrane region" description="Helical" evidence="1">
    <location>
        <begin position="239"/>
        <end position="261"/>
    </location>
</feature>
<organism evidence="2 3">
    <name type="scientific">Vitreoscilla massiliensis</name>
    <dbReference type="NCBI Taxonomy" id="1689272"/>
    <lineage>
        <taxon>Bacteria</taxon>
        <taxon>Pseudomonadati</taxon>
        <taxon>Pseudomonadota</taxon>
        <taxon>Betaproteobacteria</taxon>
        <taxon>Neisseriales</taxon>
        <taxon>Neisseriaceae</taxon>
        <taxon>Vitreoscilla</taxon>
    </lineage>
</organism>
<evidence type="ECO:0000256" key="1">
    <source>
        <dbReference type="SAM" id="Phobius"/>
    </source>
</evidence>
<dbReference type="Proteomes" id="UP000832011">
    <property type="component" value="Chromosome"/>
</dbReference>
<feature type="transmembrane region" description="Helical" evidence="1">
    <location>
        <begin position="6"/>
        <end position="27"/>
    </location>
</feature>
<feature type="transmembrane region" description="Helical" evidence="1">
    <location>
        <begin position="66"/>
        <end position="88"/>
    </location>
</feature>
<feature type="transmembrane region" description="Helical" evidence="1">
    <location>
        <begin position="181"/>
        <end position="200"/>
    </location>
</feature>
<feature type="transmembrane region" description="Helical" evidence="1">
    <location>
        <begin position="212"/>
        <end position="233"/>
    </location>
</feature>
<sequence length="266" mass="28448">MFLNPTTPMLLTPIFLIKLCLTPLLMWGVSVAAKKWGTFWGGLLSGLPLTSGVILTFLAVEQGAGFTQHAILGAIPGLAAVMAAYWTYVCCSKRYAMWLTGLAALAAFVLMSLLLTRLHTLALDGVLLLVSMAVIIRKTGREYRAQTLIVKRNPWDLPLRMGASTALLLLITSAAPHLGSIVSGVLATIPVIAWPLTLFTHAQYGRNEMLTVVRGNAIGALGVLGFYAVMYALLPHWHLLPVVLAAAVISVALPLLLSAGLKRVAV</sequence>
<feature type="transmembrane region" description="Helical" evidence="1">
    <location>
        <begin position="95"/>
        <end position="114"/>
    </location>
</feature>
<keyword evidence="1" id="KW-0812">Transmembrane</keyword>
<reference evidence="2 3" key="1">
    <citation type="journal article" date="2022" name="Res Sq">
        <title>Evolution of multicellular longitudinally dividing oral cavity symbionts (Neisseriaceae).</title>
        <authorList>
            <person name="Nyongesa S."/>
            <person name="Weber P."/>
            <person name="Bernet E."/>
            <person name="Pullido F."/>
            <person name="Nieckarz M."/>
            <person name="Delaby M."/>
            <person name="Nieves C."/>
            <person name="Viehboeck T."/>
            <person name="Krause N."/>
            <person name="Rivera-Millot A."/>
            <person name="Nakamura A."/>
            <person name="Vischer N."/>
            <person name="VanNieuwenhze M."/>
            <person name="Brun Y."/>
            <person name="Cava F."/>
            <person name="Bulgheresi S."/>
            <person name="Veyrier F."/>
        </authorList>
    </citation>
    <scope>NUCLEOTIDE SEQUENCE [LARGE SCALE GENOMIC DNA]</scope>
    <source>
        <strain evidence="2 3">SN4</strain>
    </source>
</reference>